<evidence type="ECO:0000256" key="5">
    <source>
        <dbReference type="SAM" id="SignalP"/>
    </source>
</evidence>
<dbReference type="SUPFAM" id="SSF53850">
    <property type="entry name" value="Periplasmic binding protein-like II"/>
    <property type="match status" value="1"/>
</dbReference>
<dbReference type="EMBL" id="JBHSML010000003">
    <property type="protein sequence ID" value="MFC5516666.1"/>
    <property type="molecule type" value="Genomic_DNA"/>
</dbReference>
<evidence type="ECO:0000313" key="6">
    <source>
        <dbReference type="EMBL" id="MFC5516666.1"/>
    </source>
</evidence>
<accession>A0ABW0PVL9</accession>
<dbReference type="InterPro" id="IPR006061">
    <property type="entry name" value="SBP_1_CS"/>
</dbReference>
<dbReference type="InterPro" id="IPR006059">
    <property type="entry name" value="SBP"/>
</dbReference>
<keyword evidence="4" id="KW-0574">Periplasm</keyword>
<dbReference type="PANTHER" id="PTHR30061">
    <property type="entry name" value="MALTOSE-BINDING PERIPLASMIC PROTEIN"/>
    <property type="match status" value="1"/>
</dbReference>
<sequence>MYQTKKSRVISLLAGTAAIVFASTAAQAETIRVVLGYYSAATQGLFEGMAKDFMEKHPGDEVKIEVIQWDNLQQRLTTDIAGGTEPDIAMIGTRWLVDYVKNDIAEPMDLTPEFKASFIESFLSPSTFDGTMYGLPVAASARAMYYNKDLLAKAGVNEPPTNWDGVVDTARKIKALGTDAYGFALQGKEIETDAYWYYSLWTHGGELIKDGKSGVASPEAIKALTLYKSMIDEGLTEPDPSGLNRQDIERLFKQGRIGMILTGPWLRGQIKADAPTLNYALSPIPEGTTKATYGVTDTLMVFKSSKQKELAMKFLTETAFSPKWRIEFSTKEGFLPVMKEEAAAPVFADDPQLKAFTDMLPYARFAPPVANWEQMVDAVIAAVQKVYIGQAQPEAALKEAAATIDGLIQQ</sequence>
<comment type="caution">
    <text evidence="6">The sequence shown here is derived from an EMBL/GenBank/DDBJ whole genome shotgun (WGS) entry which is preliminary data.</text>
</comment>
<dbReference type="Pfam" id="PF01547">
    <property type="entry name" value="SBP_bac_1"/>
    <property type="match status" value="1"/>
</dbReference>
<evidence type="ECO:0000313" key="7">
    <source>
        <dbReference type="Proteomes" id="UP001596150"/>
    </source>
</evidence>
<keyword evidence="7" id="KW-1185">Reference proteome</keyword>
<evidence type="ECO:0000256" key="1">
    <source>
        <dbReference type="ARBA" id="ARBA00008520"/>
    </source>
</evidence>
<evidence type="ECO:0000256" key="3">
    <source>
        <dbReference type="ARBA" id="ARBA00022729"/>
    </source>
</evidence>
<protein>
    <submittedName>
        <fullName evidence="6">Extracellular solute-binding protein</fullName>
    </submittedName>
</protein>
<dbReference type="PROSITE" id="PS01037">
    <property type="entry name" value="SBP_BACTERIAL_1"/>
    <property type="match status" value="1"/>
</dbReference>
<feature type="chain" id="PRO_5045692589" evidence="5">
    <location>
        <begin position="29"/>
        <end position="410"/>
    </location>
</feature>
<comment type="similarity">
    <text evidence="1">Belongs to the bacterial solute-binding protein 1 family.</text>
</comment>
<name>A0ABW0PVL9_9HYPH</name>
<dbReference type="Gene3D" id="3.40.190.10">
    <property type="entry name" value="Periplasmic binding protein-like II"/>
    <property type="match status" value="2"/>
</dbReference>
<organism evidence="6 7">
    <name type="scientific">Kaistia terrae</name>
    <dbReference type="NCBI Taxonomy" id="537017"/>
    <lineage>
        <taxon>Bacteria</taxon>
        <taxon>Pseudomonadati</taxon>
        <taxon>Pseudomonadota</taxon>
        <taxon>Alphaproteobacteria</taxon>
        <taxon>Hyphomicrobiales</taxon>
        <taxon>Kaistiaceae</taxon>
        <taxon>Kaistia</taxon>
    </lineage>
</organism>
<keyword evidence="2" id="KW-0813">Transport</keyword>
<dbReference type="PANTHER" id="PTHR30061:SF50">
    <property type="entry name" value="MALTOSE_MALTODEXTRIN-BINDING PERIPLASMIC PROTEIN"/>
    <property type="match status" value="1"/>
</dbReference>
<dbReference type="Proteomes" id="UP001596150">
    <property type="component" value="Unassembled WGS sequence"/>
</dbReference>
<proteinExistence type="inferred from homology"/>
<evidence type="ECO:0000256" key="4">
    <source>
        <dbReference type="ARBA" id="ARBA00022764"/>
    </source>
</evidence>
<gene>
    <name evidence="6" type="ORF">ACFPP9_12855</name>
</gene>
<keyword evidence="3 5" id="KW-0732">Signal</keyword>
<dbReference type="RefSeq" id="WP_266344095.1">
    <property type="nucleotide sequence ID" value="NZ_JAPKNH010000004.1"/>
</dbReference>
<feature type="signal peptide" evidence="5">
    <location>
        <begin position="1"/>
        <end position="28"/>
    </location>
</feature>
<reference evidence="7" key="1">
    <citation type="journal article" date="2019" name="Int. J. Syst. Evol. Microbiol.">
        <title>The Global Catalogue of Microorganisms (GCM) 10K type strain sequencing project: providing services to taxonomists for standard genome sequencing and annotation.</title>
        <authorList>
            <consortium name="The Broad Institute Genomics Platform"/>
            <consortium name="The Broad Institute Genome Sequencing Center for Infectious Disease"/>
            <person name="Wu L."/>
            <person name="Ma J."/>
        </authorList>
    </citation>
    <scope>NUCLEOTIDE SEQUENCE [LARGE SCALE GENOMIC DNA]</scope>
    <source>
        <strain evidence="7">KACC 12633</strain>
    </source>
</reference>
<evidence type="ECO:0000256" key="2">
    <source>
        <dbReference type="ARBA" id="ARBA00022448"/>
    </source>
</evidence>